<dbReference type="GO" id="GO:0031201">
    <property type="term" value="C:SNARE complex"/>
    <property type="evidence" value="ECO:0007669"/>
    <property type="project" value="TreeGrafter"/>
</dbReference>
<comment type="subcellular location">
    <subcellularLocation>
        <location evidence="1">Endoplasmic reticulum membrane</location>
        <topology evidence="1">Single-pass type IV membrane protein</topology>
    </subcellularLocation>
</comment>
<dbReference type="Pfam" id="PF03908">
    <property type="entry name" value="Sec20"/>
    <property type="match status" value="1"/>
</dbReference>
<proteinExistence type="inferred from homology"/>
<dbReference type="GO" id="GO:0006890">
    <property type="term" value="P:retrograde vesicle-mediated transport, Golgi to endoplasmic reticulum"/>
    <property type="evidence" value="ECO:0007669"/>
    <property type="project" value="InterPro"/>
</dbReference>
<feature type="compositionally biased region" description="Polar residues" evidence="11">
    <location>
        <begin position="328"/>
        <end position="338"/>
    </location>
</feature>
<keyword evidence="2" id="KW-0813">Transport</keyword>
<evidence type="ECO:0000256" key="4">
    <source>
        <dbReference type="ARBA" id="ARBA00022824"/>
    </source>
</evidence>
<keyword evidence="4" id="KW-0256">Endoplasmic reticulum</keyword>
<feature type="transmembrane region" description="Helical" evidence="12">
    <location>
        <begin position="290"/>
        <end position="309"/>
    </location>
</feature>
<evidence type="ECO:0000313" key="15">
    <source>
        <dbReference type="Proteomes" id="UP000800035"/>
    </source>
</evidence>
<evidence type="ECO:0000256" key="5">
    <source>
        <dbReference type="ARBA" id="ARBA00022892"/>
    </source>
</evidence>
<keyword evidence="15" id="KW-1185">Reference proteome</keyword>
<feature type="compositionally biased region" description="Basic and acidic residues" evidence="11">
    <location>
        <begin position="98"/>
        <end position="114"/>
    </location>
</feature>
<evidence type="ECO:0000256" key="2">
    <source>
        <dbReference type="ARBA" id="ARBA00022448"/>
    </source>
</evidence>
<keyword evidence="8 12" id="KW-0472">Membrane</keyword>
<feature type="transmembrane region" description="Helical" evidence="12">
    <location>
        <begin position="260"/>
        <end position="278"/>
    </location>
</feature>
<organism evidence="14 15">
    <name type="scientific">Byssothecium circinans</name>
    <dbReference type="NCBI Taxonomy" id="147558"/>
    <lineage>
        <taxon>Eukaryota</taxon>
        <taxon>Fungi</taxon>
        <taxon>Dikarya</taxon>
        <taxon>Ascomycota</taxon>
        <taxon>Pezizomycotina</taxon>
        <taxon>Dothideomycetes</taxon>
        <taxon>Pleosporomycetidae</taxon>
        <taxon>Pleosporales</taxon>
        <taxon>Massarineae</taxon>
        <taxon>Massarinaceae</taxon>
        <taxon>Byssothecium</taxon>
    </lineage>
</organism>
<dbReference type="InterPro" id="IPR056173">
    <property type="entry name" value="Sec20_C"/>
</dbReference>
<keyword evidence="5" id="KW-0931">ER-Golgi transport</keyword>
<dbReference type="EMBL" id="ML976985">
    <property type="protein sequence ID" value="KAF1959207.1"/>
    <property type="molecule type" value="Genomic_DNA"/>
</dbReference>
<dbReference type="AlphaFoldDB" id="A0A6A5UDL7"/>
<evidence type="ECO:0000259" key="13">
    <source>
        <dbReference type="Pfam" id="PF03908"/>
    </source>
</evidence>
<evidence type="ECO:0000256" key="7">
    <source>
        <dbReference type="ARBA" id="ARBA00023054"/>
    </source>
</evidence>
<dbReference type="PANTHER" id="PTHR12825:SF0">
    <property type="entry name" value="VESICLE TRANSPORT PROTEIN SEC20"/>
    <property type="match status" value="1"/>
</dbReference>
<evidence type="ECO:0000256" key="9">
    <source>
        <dbReference type="ARBA" id="ARBA00037934"/>
    </source>
</evidence>
<feature type="region of interest" description="Disordered" evidence="11">
    <location>
        <begin position="326"/>
        <end position="464"/>
    </location>
</feature>
<evidence type="ECO:0000256" key="1">
    <source>
        <dbReference type="ARBA" id="ARBA00004163"/>
    </source>
</evidence>
<dbReference type="GO" id="GO:0005484">
    <property type="term" value="F:SNAP receptor activity"/>
    <property type="evidence" value="ECO:0007669"/>
    <property type="project" value="InterPro"/>
</dbReference>
<feature type="coiled-coil region" evidence="10">
    <location>
        <begin position="56"/>
        <end position="83"/>
    </location>
</feature>
<evidence type="ECO:0000256" key="8">
    <source>
        <dbReference type="ARBA" id="ARBA00023136"/>
    </source>
</evidence>
<evidence type="ECO:0000256" key="11">
    <source>
        <dbReference type="SAM" id="MobiDB-lite"/>
    </source>
</evidence>
<dbReference type="PANTHER" id="PTHR12825">
    <property type="entry name" value="BNIP1-RELATED"/>
    <property type="match status" value="1"/>
</dbReference>
<evidence type="ECO:0000256" key="12">
    <source>
        <dbReference type="SAM" id="Phobius"/>
    </source>
</evidence>
<keyword evidence="7 10" id="KW-0175">Coiled coil</keyword>
<evidence type="ECO:0000256" key="3">
    <source>
        <dbReference type="ARBA" id="ARBA00022692"/>
    </source>
</evidence>
<gene>
    <name evidence="14" type="ORF">CC80DRAFT_323100</name>
</gene>
<evidence type="ECO:0000313" key="14">
    <source>
        <dbReference type="EMBL" id="KAF1959207.1"/>
    </source>
</evidence>
<feature type="compositionally biased region" description="Polar residues" evidence="11">
    <location>
        <begin position="161"/>
        <end position="172"/>
    </location>
</feature>
<feature type="region of interest" description="Disordered" evidence="11">
    <location>
        <begin position="161"/>
        <end position="185"/>
    </location>
</feature>
<keyword evidence="6 12" id="KW-1133">Transmembrane helix</keyword>
<keyword evidence="3 12" id="KW-0812">Transmembrane</keyword>
<feature type="compositionally biased region" description="Basic and acidic residues" evidence="11">
    <location>
        <begin position="429"/>
        <end position="464"/>
    </location>
</feature>
<dbReference type="Proteomes" id="UP000800035">
    <property type="component" value="Unassembled WGS sequence"/>
</dbReference>
<evidence type="ECO:0000256" key="6">
    <source>
        <dbReference type="ARBA" id="ARBA00022989"/>
    </source>
</evidence>
<dbReference type="OrthoDB" id="46868at2759"/>
<dbReference type="InterPro" id="IPR005606">
    <property type="entry name" value="Sec20"/>
</dbReference>
<name>A0A6A5UDL7_9PLEO</name>
<feature type="domain" description="Sec20 C-terminal" evidence="13">
    <location>
        <begin position="192"/>
        <end position="280"/>
    </location>
</feature>
<sequence>MPPLPSTTHTLTSRLTSLSDQNKALLQLVQRLAKLDFQPGSQPLNSEEGDIRLELSAEIHEGLKGLEEELELLRQEVEDFLGSASGNSGSVGSAFGVRRSDSRKDSERESDKQSERSRLAVLLARLTEDLRLTRSQFRKAQLAAKHNADRAKLRERELLFSNLQSGSSTPSSTHRRRNNPQLSEGEIIAQASADVTGALRRTHQLMQSELSRSQFAQETLEQSTAALADLGEKYSDLTSLLANSRTLVSTLLKSQKSDTWYLETTFYILITTVIWLVFRRWLYGPISWFLIWPLKVVFRILFAVVPIGTSSVASSSLATASSQPSTSLIVQPSASGNIPSRPKSPGQNNKNYVRVGGGGRGHAQQDPSPPQSLSQSVGKMAEQNQNQEQQQKVVQEAPEAQEQKEQVVRGDGTVLPDRGEQQPANPKKKMWEEDVESRKFEDQKQRDVKSLHGDAGARTKRDEL</sequence>
<feature type="compositionally biased region" description="Low complexity" evidence="11">
    <location>
        <begin position="371"/>
        <end position="400"/>
    </location>
</feature>
<protein>
    <submittedName>
        <fullName evidence="14">Sec20-domain-containing protein</fullName>
    </submittedName>
</protein>
<dbReference type="GO" id="GO:0005789">
    <property type="term" value="C:endoplasmic reticulum membrane"/>
    <property type="evidence" value="ECO:0007669"/>
    <property type="project" value="UniProtKB-SubCell"/>
</dbReference>
<feature type="region of interest" description="Disordered" evidence="11">
    <location>
        <begin position="91"/>
        <end position="114"/>
    </location>
</feature>
<reference evidence="14" key="1">
    <citation type="journal article" date="2020" name="Stud. Mycol.">
        <title>101 Dothideomycetes genomes: a test case for predicting lifestyles and emergence of pathogens.</title>
        <authorList>
            <person name="Haridas S."/>
            <person name="Albert R."/>
            <person name="Binder M."/>
            <person name="Bloem J."/>
            <person name="Labutti K."/>
            <person name="Salamov A."/>
            <person name="Andreopoulos B."/>
            <person name="Baker S."/>
            <person name="Barry K."/>
            <person name="Bills G."/>
            <person name="Bluhm B."/>
            <person name="Cannon C."/>
            <person name="Castanera R."/>
            <person name="Culley D."/>
            <person name="Daum C."/>
            <person name="Ezra D."/>
            <person name="Gonzalez J."/>
            <person name="Henrissat B."/>
            <person name="Kuo A."/>
            <person name="Liang C."/>
            <person name="Lipzen A."/>
            <person name="Lutzoni F."/>
            <person name="Magnuson J."/>
            <person name="Mondo S."/>
            <person name="Nolan M."/>
            <person name="Ohm R."/>
            <person name="Pangilinan J."/>
            <person name="Park H.-J."/>
            <person name="Ramirez L."/>
            <person name="Alfaro M."/>
            <person name="Sun H."/>
            <person name="Tritt A."/>
            <person name="Yoshinaga Y."/>
            <person name="Zwiers L.-H."/>
            <person name="Turgeon B."/>
            <person name="Goodwin S."/>
            <person name="Spatafora J."/>
            <person name="Crous P."/>
            <person name="Grigoriev I."/>
        </authorList>
    </citation>
    <scope>NUCLEOTIDE SEQUENCE</scope>
    <source>
        <strain evidence="14">CBS 675.92</strain>
    </source>
</reference>
<accession>A0A6A5UDL7</accession>
<comment type="similarity">
    <text evidence="9">Belongs to the SEC20 family.</text>
</comment>
<evidence type="ECO:0000256" key="10">
    <source>
        <dbReference type="SAM" id="Coils"/>
    </source>
</evidence>